<dbReference type="SUPFAM" id="SSF53335">
    <property type="entry name" value="S-adenosyl-L-methionine-dependent methyltransferases"/>
    <property type="match status" value="2"/>
</dbReference>
<keyword evidence="3" id="KW-0479">Metal-binding</keyword>
<evidence type="ECO:0000313" key="6">
    <source>
        <dbReference type="EMBL" id="VFU31149.1"/>
    </source>
</evidence>
<feature type="coiled-coil region" evidence="5">
    <location>
        <begin position="675"/>
        <end position="702"/>
    </location>
</feature>
<protein>
    <submittedName>
        <fullName evidence="6">Uncharacterized protein</fullName>
    </submittedName>
</protein>
<dbReference type="InterPro" id="IPR029063">
    <property type="entry name" value="SAM-dependent_MTases_sf"/>
</dbReference>
<dbReference type="Pfam" id="PF03492">
    <property type="entry name" value="Methyltransf_7"/>
    <property type="match status" value="2"/>
</dbReference>
<dbReference type="Gene3D" id="1.10.1200.270">
    <property type="entry name" value="Methyltransferase, alpha-helical capping domain"/>
    <property type="match status" value="2"/>
</dbReference>
<dbReference type="PANTHER" id="PTHR31009">
    <property type="entry name" value="S-ADENOSYL-L-METHIONINE:CARBOXYL METHYLTRANSFERASE FAMILY PROTEIN"/>
    <property type="match status" value="1"/>
</dbReference>
<keyword evidence="1" id="KW-0489">Methyltransferase</keyword>
<dbReference type="GO" id="GO:0046872">
    <property type="term" value="F:metal ion binding"/>
    <property type="evidence" value="ECO:0007669"/>
    <property type="project" value="UniProtKB-KW"/>
</dbReference>
<evidence type="ECO:0000256" key="3">
    <source>
        <dbReference type="ARBA" id="ARBA00022723"/>
    </source>
</evidence>
<evidence type="ECO:0000256" key="5">
    <source>
        <dbReference type="SAM" id="Coils"/>
    </source>
</evidence>
<dbReference type="Gene3D" id="3.40.50.150">
    <property type="entry name" value="Vaccinia Virus protein VP39"/>
    <property type="match status" value="2"/>
</dbReference>
<dbReference type="GO" id="GO:0008168">
    <property type="term" value="F:methyltransferase activity"/>
    <property type="evidence" value="ECO:0007669"/>
    <property type="project" value="UniProtKB-KW"/>
</dbReference>
<keyword evidence="5" id="KW-0175">Coiled coil</keyword>
<evidence type="ECO:0000256" key="1">
    <source>
        <dbReference type="ARBA" id="ARBA00022603"/>
    </source>
</evidence>
<dbReference type="InterPro" id="IPR005299">
    <property type="entry name" value="MeTrfase_7"/>
</dbReference>
<organism evidence="6">
    <name type="scientific">Salix viminalis</name>
    <name type="common">Common osier</name>
    <name type="synonym">Basket willow</name>
    <dbReference type="NCBI Taxonomy" id="40686"/>
    <lineage>
        <taxon>Eukaryota</taxon>
        <taxon>Viridiplantae</taxon>
        <taxon>Streptophyta</taxon>
        <taxon>Embryophyta</taxon>
        <taxon>Tracheophyta</taxon>
        <taxon>Spermatophyta</taxon>
        <taxon>Magnoliopsida</taxon>
        <taxon>eudicotyledons</taxon>
        <taxon>Gunneridae</taxon>
        <taxon>Pentapetalae</taxon>
        <taxon>rosids</taxon>
        <taxon>fabids</taxon>
        <taxon>Malpighiales</taxon>
        <taxon>Salicaceae</taxon>
        <taxon>Saliceae</taxon>
        <taxon>Salix</taxon>
    </lineage>
</organism>
<keyword evidence="2" id="KW-0808">Transferase</keyword>
<reference evidence="6" key="1">
    <citation type="submission" date="2019-03" db="EMBL/GenBank/DDBJ databases">
        <authorList>
            <person name="Mank J."/>
            <person name="Almeida P."/>
        </authorList>
    </citation>
    <scope>NUCLEOTIDE SEQUENCE</scope>
    <source>
        <strain evidence="6">78183</strain>
    </source>
</reference>
<dbReference type="EMBL" id="CAADRP010000669">
    <property type="protein sequence ID" value="VFU31149.1"/>
    <property type="molecule type" value="Genomic_DNA"/>
</dbReference>
<dbReference type="InterPro" id="IPR042086">
    <property type="entry name" value="MeTrfase_capping"/>
</dbReference>
<evidence type="ECO:0000256" key="4">
    <source>
        <dbReference type="ARBA" id="ARBA00022842"/>
    </source>
</evidence>
<gene>
    <name evidence="6" type="ORF">SVIM_LOCUS127120</name>
</gene>
<keyword evidence="4" id="KW-0460">Magnesium</keyword>
<accession>A0A6N2KTR6</accession>
<dbReference type="AlphaFoldDB" id="A0A6N2KTR6"/>
<name>A0A6N2KTR6_SALVM</name>
<proteinExistence type="predicted"/>
<dbReference type="GO" id="GO:0032259">
    <property type="term" value="P:methylation"/>
    <property type="evidence" value="ECO:0007669"/>
    <property type="project" value="UniProtKB-KW"/>
</dbReference>
<sequence length="716" mass="80955">MSDSATDAPPMVGGDGICSYYKNSYLQRRSANVVKEKIDEEIAKKLDFHNLPGASNTFRLADLGCSVGPNTFFHVQDLLEAIKQKYEIQFRTSQIPEFQVFFNDQPMNDFNTLFNNLPQERQYFAAGVPGSFYDRLFPESFLHFVHCSTSLHWLSKLPEQLLDKNSPAWNRGRIHYTNAPNEVVSAYASQFARDMENFLSVRSKELVSGGMVVIISQGIPNGMLYSELQNGFMFECMSLSLMDMVEEGTVSEAQVDSFNLPFYAASPEEMTEIVERNGFFSIERMELNDPAAWMKRRINIPEWVVHVRAAMEKSFSKHFGREVPDELFDRLTKKLGKFSDELELKYREKTLLLNDADGPIPVSGGLGTDSYYNHSFFQKIAANVAKDMIEEAITKKLDVKFLLSSSNTIRIADLGCAVGPNTFDAMQSIIDVIKLKYQTQVLPASPMPEFQVFFNDQPANDFNTLFKSMPPKREYFAAAVPGSFYGRLFPDSSLHVVYSSYALHWLSKVPEDLEDKNSPAWNRGKIHHASAGEEVLRAYAGQWADDLSSFLNARAREIVPGGIVVIVTHSIPDGMEYSELANGMMYNCMASILLDIAKRGLITEEQVDAFNLPTYAASPGEFVSVVENNEYFNIVTMGESNPSPWLTDDVHVDMNEFVSHIRAAMEGMFSKHFSREIVNEMFEQLEARLSEISVEMESAYKDKIQAFYVLQRNDSG</sequence>
<evidence type="ECO:0000256" key="2">
    <source>
        <dbReference type="ARBA" id="ARBA00022679"/>
    </source>
</evidence>